<feature type="domain" description="AAA+ ATPase" evidence="2">
    <location>
        <begin position="34"/>
        <end position="173"/>
    </location>
</feature>
<dbReference type="InterPro" id="IPR027417">
    <property type="entry name" value="P-loop_NTPase"/>
</dbReference>
<dbReference type="InterPro" id="IPR000642">
    <property type="entry name" value="Peptidase_M41"/>
</dbReference>
<dbReference type="SMART" id="SM00382">
    <property type="entry name" value="AAA"/>
    <property type="match status" value="1"/>
</dbReference>
<dbReference type="Proteomes" id="UP000192652">
    <property type="component" value="Unassembled WGS sequence"/>
</dbReference>
<dbReference type="InterPro" id="IPR003593">
    <property type="entry name" value="AAA+_ATPase"/>
</dbReference>
<dbReference type="Gene3D" id="1.10.8.60">
    <property type="match status" value="1"/>
</dbReference>
<accession>A0ABX3PI30</accession>
<reference evidence="3 4" key="1">
    <citation type="journal article" date="2017" name="Antonie Van Leeuwenhoek">
        <title>Rhizobium rhizosphaerae sp. nov., a novel species isolated from rice rhizosphere.</title>
        <authorList>
            <person name="Zhao J.J."/>
            <person name="Zhang J."/>
            <person name="Zhang R.J."/>
            <person name="Zhang C.W."/>
            <person name="Yin H.Q."/>
            <person name="Zhang X.X."/>
        </authorList>
    </citation>
    <scope>NUCLEOTIDE SEQUENCE [LARGE SCALE GENOMIC DNA]</scope>
    <source>
        <strain evidence="3 4">RD15</strain>
    </source>
</reference>
<protein>
    <recommendedName>
        <fullName evidence="2">AAA+ ATPase domain-containing protein</fullName>
    </recommendedName>
</protein>
<dbReference type="RefSeq" id="WP_176218583.1">
    <property type="nucleotide sequence ID" value="NZ_MSPX01000001.1"/>
</dbReference>
<dbReference type="PANTHER" id="PTHR23076:SF97">
    <property type="entry name" value="ATP-DEPENDENT ZINC METALLOPROTEASE YME1L1"/>
    <property type="match status" value="1"/>
</dbReference>
<gene>
    <name evidence="3" type="ORF">BTR14_01585</name>
</gene>
<evidence type="ECO:0000313" key="3">
    <source>
        <dbReference type="EMBL" id="OQP88175.1"/>
    </source>
</evidence>
<sequence>MADLNGLGAVKEWGLELAMDLSDFRSGLISWDDVDNGALVSGPPGTGKTLFAEALARTCDIPIVAVSAAQWQTAGYLNDMLKAMRESFGEAQSKGPALLFVDELDAVGSRMINDSRNADYKRQVINGLLELLDGFERRSGVVVLGATNHPENIDPAILRAGRLDRHFFLSLPDAATRRQIFTFHADFSIPEEQEDGFARSTAGMSGADIKQLVRDGRRVARRQGEKFGFEHIVKVATPLLALPSEHMRVAAYHEAGHAIVGVDLGMKLQGISINERVLSVGLDTLGGASFASDPFALKTRSFYCGLIAMYLGGLAAETIIFGEFTDAVANDPRSDLAMATELATRMVACLGMGRTLAIDAVAARDLGRLRAADRRLRMAVDEVLERQFTTATEILEHRGRALCAVAETLLNRKSMSASEVSEVLDSYPATCGDAMEGEIGDSVTLKA</sequence>
<keyword evidence="4" id="KW-1185">Reference proteome</keyword>
<dbReference type="EMBL" id="MSPX01000001">
    <property type="protein sequence ID" value="OQP88175.1"/>
    <property type="molecule type" value="Genomic_DNA"/>
</dbReference>
<proteinExistence type="inferred from homology"/>
<dbReference type="Gene3D" id="1.20.58.760">
    <property type="entry name" value="Peptidase M41"/>
    <property type="match status" value="1"/>
</dbReference>
<keyword evidence="1" id="KW-0547">Nucleotide-binding</keyword>
<comment type="caution">
    <text evidence="3">The sequence shown here is derived from an EMBL/GenBank/DDBJ whole genome shotgun (WGS) entry which is preliminary data.</text>
</comment>
<comment type="similarity">
    <text evidence="1">Belongs to the AAA ATPase family.</text>
</comment>
<evidence type="ECO:0000256" key="1">
    <source>
        <dbReference type="RuleBase" id="RU003651"/>
    </source>
</evidence>
<dbReference type="InterPro" id="IPR003959">
    <property type="entry name" value="ATPase_AAA_core"/>
</dbReference>
<keyword evidence="1" id="KW-0067">ATP-binding</keyword>
<dbReference type="InterPro" id="IPR037219">
    <property type="entry name" value="Peptidase_M41-like"/>
</dbReference>
<evidence type="ECO:0000259" key="2">
    <source>
        <dbReference type="SMART" id="SM00382"/>
    </source>
</evidence>
<evidence type="ECO:0000313" key="4">
    <source>
        <dbReference type="Proteomes" id="UP000192652"/>
    </source>
</evidence>
<dbReference type="Pfam" id="PF00004">
    <property type="entry name" value="AAA"/>
    <property type="match status" value="1"/>
</dbReference>
<dbReference type="SUPFAM" id="SSF52540">
    <property type="entry name" value="P-loop containing nucleoside triphosphate hydrolases"/>
    <property type="match status" value="1"/>
</dbReference>
<dbReference type="PANTHER" id="PTHR23076">
    <property type="entry name" value="METALLOPROTEASE M41 FTSH"/>
    <property type="match status" value="1"/>
</dbReference>
<name>A0ABX3PI30_9HYPH</name>
<dbReference type="PROSITE" id="PS00674">
    <property type="entry name" value="AAA"/>
    <property type="match status" value="1"/>
</dbReference>
<dbReference type="SUPFAM" id="SSF140990">
    <property type="entry name" value="FtsH protease domain-like"/>
    <property type="match status" value="1"/>
</dbReference>
<dbReference type="Pfam" id="PF01434">
    <property type="entry name" value="Peptidase_M41"/>
    <property type="match status" value="1"/>
</dbReference>
<dbReference type="InterPro" id="IPR003960">
    <property type="entry name" value="ATPase_AAA_CS"/>
</dbReference>
<dbReference type="Gene3D" id="3.40.50.300">
    <property type="entry name" value="P-loop containing nucleotide triphosphate hydrolases"/>
    <property type="match status" value="1"/>
</dbReference>
<organism evidence="3 4">
    <name type="scientific">Xaviernesmea rhizosphaerae</name>
    <dbReference type="NCBI Taxonomy" id="1672749"/>
    <lineage>
        <taxon>Bacteria</taxon>
        <taxon>Pseudomonadati</taxon>
        <taxon>Pseudomonadota</taxon>
        <taxon>Alphaproteobacteria</taxon>
        <taxon>Hyphomicrobiales</taxon>
        <taxon>Rhizobiaceae</taxon>
        <taxon>Rhizobium/Agrobacterium group</taxon>
        <taxon>Xaviernesmea</taxon>
    </lineage>
</organism>